<dbReference type="Pfam" id="PF00309">
    <property type="entry name" value="Sigma54_AID"/>
    <property type="match status" value="1"/>
</dbReference>
<protein>
    <recommendedName>
        <fullName evidence="9">RNA polymerase sigma-54 factor</fullName>
    </recommendedName>
</protein>
<dbReference type="InterPro" id="IPR007634">
    <property type="entry name" value="RNA_pol_sigma_54_DNA-bd"/>
</dbReference>
<dbReference type="GO" id="GO:0003677">
    <property type="term" value="F:DNA binding"/>
    <property type="evidence" value="ECO:0007669"/>
    <property type="project" value="UniProtKB-KW"/>
</dbReference>
<organism evidence="13 14">
    <name type="scientific">Gluconacetobacter johannae</name>
    <dbReference type="NCBI Taxonomy" id="112140"/>
    <lineage>
        <taxon>Bacteria</taxon>
        <taxon>Pseudomonadati</taxon>
        <taxon>Pseudomonadota</taxon>
        <taxon>Alphaproteobacteria</taxon>
        <taxon>Acetobacterales</taxon>
        <taxon>Acetobacteraceae</taxon>
        <taxon>Gluconacetobacter</taxon>
    </lineage>
</organism>
<evidence type="ECO:0000256" key="7">
    <source>
        <dbReference type="ARBA" id="ARBA00023125"/>
    </source>
</evidence>
<evidence type="ECO:0000256" key="2">
    <source>
        <dbReference type="ARBA" id="ARBA00022478"/>
    </source>
</evidence>
<evidence type="ECO:0000256" key="6">
    <source>
        <dbReference type="ARBA" id="ARBA00023082"/>
    </source>
</evidence>
<dbReference type="Pfam" id="PF04963">
    <property type="entry name" value="Sigma54_CBD"/>
    <property type="match status" value="1"/>
</dbReference>
<gene>
    <name evidence="13" type="primary">rpoN</name>
    <name evidence="13" type="ORF">HLH21_12200</name>
</gene>
<dbReference type="PRINTS" id="PR00045">
    <property type="entry name" value="SIGMA54FCT"/>
</dbReference>
<reference evidence="13 14" key="1">
    <citation type="submission" date="2020-04" db="EMBL/GenBank/DDBJ databases">
        <title>Description of novel Gluconacetobacter.</title>
        <authorList>
            <person name="Sombolestani A."/>
        </authorList>
    </citation>
    <scope>NUCLEOTIDE SEQUENCE [LARGE SCALE GENOMIC DNA]</scope>
    <source>
        <strain evidence="13 14">LMG 21312</strain>
    </source>
</reference>
<keyword evidence="8 9" id="KW-0804">Transcription</keyword>
<evidence type="ECO:0000256" key="9">
    <source>
        <dbReference type="PIRNR" id="PIRNR000774"/>
    </source>
</evidence>
<dbReference type="Proteomes" id="UP000561066">
    <property type="component" value="Unassembled WGS sequence"/>
</dbReference>
<comment type="similarity">
    <text evidence="1 9">Belongs to the sigma-54 factor family.</text>
</comment>
<evidence type="ECO:0000259" key="11">
    <source>
        <dbReference type="Pfam" id="PF04552"/>
    </source>
</evidence>
<dbReference type="AlphaFoldDB" id="A0A7W4J8S1"/>
<comment type="caution">
    <text evidence="13">The sequence shown here is derived from an EMBL/GenBank/DDBJ whole genome shotgun (WGS) entry which is preliminary data.</text>
</comment>
<name>A0A7W4J8S1_9PROT</name>
<dbReference type="RefSeq" id="WP_182944023.1">
    <property type="nucleotide sequence ID" value="NZ_JABEQH010000016.1"/>
</dbReference>
<comment type="function">
    <text evidence="9">Sigma factors are initiation factors that promote the attachment of RNA polymerase to specific initiation sites and are then released.</text>
</comment>
<accession>A0A7W4J8S1</accession>
<keyword evidence="5 9" id="KW-0805">Transcription regulation</keyword>
<keyword evidence="6 9" id="KW-0731">Sigma factor</keyword>
<keyword evidence="4 9" id="KW-0548">Nucleotidyltransferase</keyword>
<dbReference type="InterPro" id="IPR038709">
    <property type="entry name" value="RpoN_core-bd_sf"/>
</dbReference>
<keyword evidence="14" id="KW-1185">Reference proteome</keyword>
<proteinExistence type="inferred from homology"/>
<dbReference type="NCBIfam" id="TIGR02395">
    <property type="entry name" value="rpoN_sigma"/>
    <property type="match status" value="1"/>
</dbReference>
<dbReference type="GO" id="GO:0016987">
    <property type="term" value="F:sigma factor activity"/>
    <property type="evidence" value="ECO:0007669"/>
    <property type="project" value="UniProtKB-KW"/>
</dbReference>
<evidence type="ECO:0000256" key="4">
    <source>
        <dbReference type="ARBA" id="ARBA00022695"/>
    </source>
</evidence>
<dbReference type="Pfam" id="PF04552">
    <property type="entry name" value="Sigma54_DBD"/>
    <property type="match status" value="1"/>
</dbReference>
<dbReference type="EMBL" id="JABEQH010000016">
    <property type="protein sequence ID" value="MBB2176676.1"/>
    <property type="molecule type" value="Genomic_DNA"/>
</dbReference>
<dbReference type="PANTHER" id="PTHR32248:SF4">
    <property type="entry name" value="RNA POLYMERASE SIGMA-54 FACTOR"/>
    <property type="match status" value="1"/>
</dbReference>
<dbReference type="GO" id="GO:0001216">
    <property type="term" value="F:DNA-binding transcription activator activity"/>
    <property type="evidence" value="ECO:0007669"/>
    <property type="project" value="InterPro"/>
</dbReference>
<dbReference type="Gene3D" id="1.10.10.60">
    <property type="entry name" value="Homeodomain-like"/>
    <property type="match status" value="1"/>
</dbReference>
<evidence type="ECO:0000256" key="1">
    <source>
        <dbReference type="ARBA" id="ARBA00008798"/>
    </source>
</evidence>
<dbReference type="Gene3D" id="1.10.10.1330">
    <property type="entry name" value="RNA polymerase sigma-54 factor, core-binding domain"/>
    <property type="match status" value="1"/>
</dbReference>
<evidence type="ECO:0000256" key="8">
    <source>
        <dbReference type="ARBA" id="ARBA00023163"/>
    </source>
</evidence>
<keyword evidence="7 9" id="KW-0238">DNA-binding</keyword>
<dbReference type="PIRSF" id="PIRSF000774">
    <property type="entry name" value="RpoN"/>
    <property type="match status" value="1"/>
</dbReference>
<dbReference type="InterPro" id="IPR000394">
    <property type="entry name" value="RNA_pol_sigma_54"/>
</dbReference>
<dbReference type="GO" id="GO:0006352">
    <property type="term" value="P:DNA-templated transcription initiation"/>
    <property type="evidence" value="ECO:0007669"/>
    <property type="project" value="InterPro"/>
</dbReference>
<feature type="region of interest" description="Disordered" evidence="10">
    <location>
        <begin position="438"/>
        <end position="466"/>
    </location>
</feature>
<feature type="domain" description="RNA polymerase sigma factor 54 DNA-binding" evidence="11">
    <location>
        <begin position="285"/>
        <end position="437"/>
    </location>
</feature>
<evidence type="ECO:0000256" key="3">
    <source>
        <dbReference type="ARBA" id="ARBA00022679"/>
    </source>
</evidence>
<dbReference type="GO" id="GO:0016779">
    <property type="term" value="F:nucleotidyltransferase activity"/>
    <property type="evidence" value="ECO:0007669"/>
    <property type="project" value="UniProtKB-KW"/>
</dbReference>
<dbReference type="PROSITE" id="PS50044">
    <property type="entry name" value="SIGMA54_3"/>
    <property type="match status" value="1"/>
</dbReference>
<evidence type="ECO:0000256" key="5">
    <source>
        <dbReference type="ARBA" id="ARBA00023015"/>
    </source>
</evidence>
<evidence type="ECO:0000313" key="14">
    <source>
        <dbReference type="Proteomes" id="UP000561066"/>
    </source>
</evidence>
<evidence type="ECO:0000259" key="12">
    <source>
        <dbReference type="Pfam" id="PF04963"/>
    </source>
</evidence>
<dbReference type="InterPro" id="IPR007046">
    <property type="entry name" value="RNA_pol_sigma_54_core-bd"/>
</dbReference>
<dbReference type="GO" id="GO:0000428">
    <property type="term" value="C:DNA-directed RNA polymerase complex"/>
    <property type="evidence" value="ECO:0007669"/>
    <property type="project" value="UniProtKB-KW"/>
</dbReference>
<keyword evidence="3 9" id="KW-0808">Transferase</keyword>
<sequence length="466" mass="51678">MPVALGQKLGQRQGLAHGLAMTARMRETLRVLRMSQTDLERFIAAQVDGNPLLERFDPPAYAREGPARAEAGGLDDATLRVPAGPMTIRERLLRQMMRAMPDGADRRIGATLIDELDAAGRLAADRAELARRLNVTPERIEAVRQRLMRFDPVGVAAMSLAECFAVQLQARNRFDPAMAALLANLDLLARGERSRLRAACGVDADDLAEMIAELRALNPRPWAEDVAEPVQTRIPDLMVQEGPNGTWRVAAAQDLSETVGLNTALTDRLGSLRHEDERKRVAGWLSGARWLVHALARRQHSLMVVGEHILFRQADFMTRGPEALRPLTMRRIADDVRLHDSTISRIVANKHIATPFGLFPLKFFFSAGVEGTDSELRAAGAARAHIRRLIHEESPDAVLSDARIVQALHQIGFALSRRTVVKYREVLGIGSSFERRKTYRAADHRRTGRVSPDPGKDRGPRIPSHS</sequence>
<evidence type="ECO:0000256" key="10">
    <source>
        <dbReference type="SAM" id="MobiDB-lite"/>
    </source>
</evidence>
<keyword evidence="2 9" id="KW-0240">DNA-directed RNA polymerase</keyword>
<feature type="domain" description="RNA polymerase sigma factor 54 core-binding" evidence="12">
    <location>
        <begin position="84"/>
        <end position="262"/>
    </location>
</feature>
<dbReference type="PROSITE" id="PS00717">
    <property type="entry name" value="SIGMA54_1"/>
    <property type="match status" value="1"/>
</dbReference>
<dbReference type="PANTHER" id="PTHR32248">
    <property type="entry name" value="RNA POLYMERASE SIGMA-54 FACTOR"/>
    <property type="match status" value="1"/>
</dbReference>
<evidence type="ECO:0000313" key="13">
    <source>
        <dbReference type="EMBL" id="MBB2176676.1"/>
    </source>
</evidence>